<evidence type="ECO:0000256" key="1">
    <source>
        <dbReference type="ARBA" id="ARBA00004245"/>
    </source>
</evidence>
<feature type="repeat" description="TPR" evidence="10">
    <location>
        <begin position="209"/>
        <end position="242"/>
    </location>
</feature>
<keyword evidence="5" id="KW-0677">Repeat</keyword>
<dbReference type="Pfam" id="PF13374">
    <property type="entry name" value="TPR_10"/>
    <property type="match status" value="1"/>
</dbReference>
<feature type="repeat" description="TPR" evidence="10">
    <location>
        <begin position="337"/>
        <end position="370"/>
    </location>
</feature>
<feature type="repeat" description="TPR" evidence="10">
    <location>
        <begin position="295"/>
        <end position="328"/>
    </location>
</feature>
<evidence type="ECO:0008006" key="13">
    <source>
        <dbReference type="Google" id="ProtNLM"/>
    </source>
</evidence>
<evidence type="ECO:0000256" key="6">
    <source>
        <dbReference type="ARBA" id="ARBA00022803"/>
    </source>
</evidence>
<name>A0A819UNQ6_9BILA</name>
<evidence type="ECO:0000256" key="3">
    <source>
        <dbReference type="ARBA" id="ARBA00022490"/>
    </source>
</evidence>
<dbReference type="GO" id="GO:0007018">
    <property type="term" value="P:microtubule-based movement"/>
    <property type="evidence" value="ECO:0007669"/>
    <property type="project" value="TreeGrafter"/>
</dbReference>
<dbReference type="GO" id="GO:0019894">
    <property type="term" value="F:kinesin binding"/>
    <property type="evidence" value="ECO:0007669"/>
    <property type="project" value="TreeGrafter"/>
</dbReference>
<dbReference type="Proteomes" id="UP000663874">
    <property type="component" value="Unassembled WGS sequence"/>
</dbReference>
<keyword evidence="7" id="KW-0175">Coiled coil</keyword>
<keyword evidence="4" id="KW-0493">Microtubule</keyword>
<dbReference type="InterPro" id="IPR002151">
    <property type="entry name" value="Kinesin_light"/>
</dbReference>
<dbReference type="InterPro" id="IPR011990">
    <property type="entry name" value="TPR-like_helical_dom_sf"/>
</dbReference>
<evidence type="ECO:0000256" key="9">
    <source>
        <dbReference type="ARBA" id="ARBA00023212"/>
    </source>
</evidence>
<dbReference type="InterPro" id="IPR019734">
    <property type="entry name" value="TPR_rpt"/>
</dbReference>
<evidence type="ECO:0000256" key="8">
    <source>
        <dbReference type="ARBA" id="ARBA00023175"/>
    </source>
</evidence>
<proteinExistence type="inferred from homology"/>
<evidence type="ECO:0000256" key="4">
    <source>
        <dbReference type="ARBA" id="ARBA00022701"/>
    </source>
</evidence>
<accession>A0A819UNQ6</accession>
<dbReference type="SMART" id="SM00028">
    <property type="entry name" value="TPR"/>
    <property type="match status" value="8"/>
</dbReference>
<keyword evidence="6 10" id="KW-0802">TPR repeat</keyword>
<gene>
    <name evidence="11" type="ORF">FNK824_LOCUS30492</name>
</gene>
<feature type="repeat" description="TPR" evidence="10">
    <location>
        <begin position="125"/>
        <end position="158"/>
    </location>
</feature>
<dbReference type="PANTHER" id="PTHR45783:SF3">
    <property type="entry name" value="KINESIN LIGHT CHAIN"/>
    <property type="match status" value="1"/>
</dbReference>
<feature type="repeat" description="TPR" evidence="10">
    <location>
        <begin position="45"/>
        <end position="78"/>
    </location>
</feature>
<comment type="caution">
    <text evidence="11">The sequence shown here is derived from an EMBL/GenBank/DDBJ whole genome shotgun (WGS) entry which is preliminary data.</text>
</comment>
<reference evidence="11" key="1">
    <citation type="submission" date="2021-02" db="EMBL/GenBank/DDBJ databases">
        <authorList>
            <person name="Nowell W R."/>
        </authorList>
    </citation>
    <scope>NUCLEOTIDE SEQUENCE</scope>
</reference>
<dbReference type="PROSITE" id="PS50293">
    <property type="entry name" value="TPR_REGION"/>
    <property type="match status" value="1"/>
</dbReference>
<keyword evidence="8" id="KW-0505">Motor protein</keyword>
<dbReference type="EMBL" id="CAJOBE010009360">
    <property type="protein sequence ID" value="CAF4083375.1"/>
    <property type="molecule type" value="Genomic_DNA"/>
</dbReference>
<dbReference type="PROSITE" id="PS50005">
    <property type="entry name" value="TPR"/>
    <property type="match status" value="5"/>
</dbReference>
<comment type="subcellular location">
    <subcellularLocation>
        <location evidence="1">Cytoplasm</location>
        <location evidence="1">Cytoskeleton</location>
    </subcellularLocation>
</comment>
<dbReference type="PANTHER" id="PTHR45783">
    <property type="entry name" value="KINESIN LIGHT CHAIN"/>
    <property type="match status" value="1"/>
</dbReference>
<keyword evidence="9" id="KW-0206">Cytoskeleton</keyword>
<evidence type="ECO:0000313" key="11">
    <source>
        <dbReference type="EMBL" id="CAF4083375.1"/>
    </source>
</evidence>
<dbReference type="AlphaFoldDB" id="A0A819UNQ6"/>
<evidence type="ECO:0000256" key="10">
    <source>
        <dbReference type="PROSITE-ProRule" id="PRU00339"/>
    </source>
</evidence>
<organism evidence="11 12">
    <name type="scientific">Rotaria sordida</name>
    <dbReference type="NCBI Taxonomy" id="392033"/>
    <lineage>
        <taxon>Eukaryota</taxon>
        <taxon>Metazoa</taxon>
        <taxon>Spiralia</taxon>
        <taxon>Gnathifera</taxon>
        <taxon>Rotifera</taxon>
        <taxon>Eurotatoria</taxon>
        <taxon>Bdelloidea</taxon>
        <taxon>Philodinida</taxon>
        <taxon>Philodinidae</taxon>
        <taxon>Rotaria</taxon>
    </lineage>
</organism>
<sequence>MTEIQWGDTFVGYCKIAKYIEAKDTFNHALDILPSNNQSQTQKKAEILNSIGLVAKKRSDYDHALRAYNEALNLVSTDSNLWPDIVFNLADIHRKKGNYKESHKLYSLALQQMELLYGQNHPSTADIMNNLGMLLKKEGKYNEALNYYKQALKIYKHYYCPQHSSIGICLTNMGDIYRKQSNFQMAEVQYMNVLIILERTLGRNHIEVADLLNSIGLVLKKQADYDGAEANYKRAIQIAHDTFGHDQGHYKLGTYYNNLADLDRKRTKFADALQLYQRALTHIEKTLGLEHSEAAEILHNIGQVQHQLGNYREAIDYIKRALVIIQKEFGDEHYKYGMFLNSLGLAYAMINNYESAYTHLTKALQILRSSLGDDHIEVCDVYSYLGDCCMKIVVEMGNPAQNRHEQKSKLQEAKRCFTEAQRIVKATFGEDHTKAKQFLSLLFIIENYDSL</sequence>
<comment type="similarity">
    <text evidence="2">Belongs to the kinesin light chain family.</text>
</comment>
<dbReference type="Gene3D" id="1.25.40.10">
    <property type="entry name" value="Tetratricopeptide repeat domain"/>
    <property type="match status" value="3"/>
</dbReference>
<evidence type="ECO:0000313" key="12">
    <source>
        <dbReference type="Proteomes" id="UP000663874"/>
    </source>
</evidence>
<dbReference type="GO" id="GO:0005871">
    <property type="term" value="C:kinesin complex"/>
    <property type="evidence" value="ECO:0007669"/>
    <property type="project" value="InterPro"/>
</dbReference>
<evidence type="ECO:0000256" key="7">
    <source>
        <dbReference type="ARBA" id="ARBA00023054"/>
    </source>
</evidence>
<evidence type="ECO:0000256" key="5">
    <source>
        <dbReference type="ARBA" id="ARBA00022737"/>
    </source>
</evidence>
<keyword evidence="3" id="KW-0963">Cytoplasm</keyword>
<dbReference type="GO" id="GO:0005737">
    <property type="term" value="C:cytoplasm"/>
    <property type="evidence" value="ECO:0007669"/>
    <property type="project" value="TreeGrafter"/>
</dbReference>
<dbReference type="Pfam" id="PF13424">
    <property type="entry name" value="TPR_12"/>
    <property type="match status" value="3"/>
</dbReference>
<evidence type="ECO:0000256" key="2">
    <source>
        <dbReference type="ARBA" id="ARBA00009622"/>
    </source>
</evidence>
<dbReference type="SUPFAM" id="SSF48452">
    <property type="entry name" value="TPR-like"/>
    <property type="match status" value="1"/>
</dbReference>
<dbReference type="GO" id="GO:0005874">
    <property type="term" value="C:microtubule"/>
    <property type="evidence" value="ECO:0007669"/>
    <property type="project" value="UniProtKB-KW"/>
</dbReference>
<protein>
    <recommendedName>
        <fullName evidence="13">Kinesin light chain</fullName>
    </recommendedName>
</protein>